<sequence length="68" mass="8240">MFSRTNVSSRDLKSQLDEINKEKRQILIDSQHFEKIKALTKDRQELQNLEHKVMKSRQKFLQYSVDNF</sequence>
<gene>
    <name evidence="2" type="ORF">CapoNPV_108</name>
</gene>
<evidence type="ECO:0000313" key="3">
    <source>
        <dbReference type="Proteomes" id="UP000203996"/>
    </source>
</evidence>
<dbReference type="Proteomes" id="UP000203996">
    <property type="component" value="Segment"/>
</dbReference>
<evidence type="ECO:0000256" key="1">
    <source>
        <dbReference type="SAM" id="Coils"/>
    </source>
</evidence>
<accession>A0A172WZI0</accession>
<dbReference type="GeneID" id="27924332"/>
<name>A0A172WZI0_9ABAC</name>
<keyword evidence="3" id="KW-1185">Reference proteome</keyword>
<organism evidence="2 3">
    <name type="scientific">Catopsilia pomona nucleopolyhedrovirus</name>
    <dbReference type="NCBI Taxonomy" id="1850906"/>
    <lineage>
        <taxon>Viruses</taxon>
        <taxon>Viruses incertae sedis</taxon>
        <taxon>Naldaviricetes</taxon>
        <taxon>Lefavirales</taxon>
        <taxon>Baculoviridae</taxon>
        <taxon>Alphabaculovirus</taxon>
        <taxon>Alphabaculovirus capomonae</taxon>
    </lineage>
</organism>
<dbReference type="OrthoDB" id="26917at10239"/>
<proteinExistence type="predicted"/>
<evidence type="ECO:0000313" key="2">
    <source>
        <dbReference type="EMBL" id="ANF29756.1"/>
    </source>
</evidence>
<dbReference type="InterPro" id="IPR009265">
    <property type="entry name" value="AcMNPV_Orf29"/>
</dbReference>
<dbReference type="Pfam" id="PF06034">
    <property type="entry name" value="DUF919"/>
    <property type="match status" value="1"/>
</dbReference>
<protein>
    <submittedName>
        <fullName evidence="2">ORF-108</fullName>
    </submittedName>
</protein>
<dbReference type="KEGG" id="vg:27924332"/>
<dbReference type="RefSeq" id="YP_009255365.1">
    <property type="nucleotide sequence ID" value="NC_030240.1"/>
</dbReference>
<dbReference type="EMBL" id="KU565883">
    <property type="protein sequence ID" value="ANF29756.1"/>
    <property type="molecule type" value="Genomic_DNA"/>
</dbReference>
<keyword evidence="1" id="KW-0175">Coiled coil</keyword>
<feature type="coiled-coil region" evidence="1">
    <location>
        <begin position="9"/>
        <end position="59"/>
    </location>
</feature>
<reference evidence="2 3" key="1">
    <citation type="journal article" date="2016" name="PLoS ONE">
        <title>Genome Sequencing and Analysis of Catopsilia pomona nucleopolyhedrovirus: A Distinct Species in Group I Alphabaculovirus.</title>
        <authorList>
            <person name="Wang J."/>
            <person name="Zhu Z."/>
            <person name="Zhang L."/>
            <person name="Hou D."/>
            <person name="Wang M."/>
            <person name="Arif B."/>
            <person name="Kou Z."/>
            <person name="Wang H."/>
            <person name="Deng F."/>
            <person name="Hu Z."/>
        </authorList>
    </citation>
    <scope>NUCLEOTIDE SEQUENCE [LARGE SCALE GENOMIC DNA]</scope>
    <source>
        <strain evidence="2">416</strain>
    </source>
</reference>